<sequence length="414" mass="46396">MFHLSEKYASVPATPNNSPPRSLRGSKLGSWTVTPRKVAFFAGALVSLMVLNAVLSTCHHRRSLRPAYLTRKIPYNATVLPNAAFQPPEALPHRGSDIIDTFTSYKYRSTCNISSLDLHAPFAPLCQDRTSMLTAMSSGGRIGHDAPYMPRGCDMRWFSTEEVCEILSRFEKVIFIGDSMMRHVIGSINVLIREDLGYGAVTDWNFSPEERKECFCNYQFNVKACSVQGIFKTADVVKNDPGSVACPANTIDVMIEQMIRFPIAPEELARFRALLGTTKPAKPYAFIFGHGLWNDLDLQATLDWLDLILETTASQLHYLGARKDAFWPRLFVTPNAAGKEKPDEWIVSQGNKALMIFEEAVAVKMGRRGVEHLGTWNMSIQGNKFDGVHVDLKGNLIKAMMVMNWLNMLEVESH</sequence>
<dbReference type="Proteomes" id="UP000192927">
    <property type="component" value="Unassembled WGS sequence"/>
</dbReference>
<organism evidence="2 3">
    <name type="scientific">Lasallia pustulata</name>
    <dbReference type="NCBI Taxonomy" id="136370"/>
    <lineage>
        <taxon>Eukaryota</taxon>
        <taxon>Fungi</taxon>
        <taxon>Dikarya</taxon>
        <taxon>Ascomycota</taxon>
        <taxon>Pezizomycotina</taxon>
        <taxon>Lecanoromycetes</taxon>
        <taxon>OSLEUM clade</taxon>
        <taxon>Umbilicariomycetidae</taxon>
        <taxon>Umbilicariales</taxon>
        <taxon>Umbilicariaceae</taxon>
        <taxon>Lasallia</taxon>
    </lineage>
</organism>
<keyword evidence="3" id="KW-1185">Reference proteome</keyword>
<evidence type="ECO:0000313" key="2">
    <source>
        <dbReference type="EMBL" id="SLM34720.1"/>
    </source>
</evidence>
<evidence type="ECO:0000256" key="1">
    <source>
        <dbReference type="SAM" id="MobiDB-lite"/>
    </source>
</evidence>
<proteinExistence type="predicted"/>
<dbReference type="EMBL" id="FWEW01000392">
    <property type="protein sequence ID" value="SLM34720.1"/>
    <property type="molecule type" value="Genomic_DNA"/>
</dbReference>
<protein>
    <submittedName>
        <fullName evidence="2">Uncharacterized protein</fullName>
    </submittedName>
</protein>
<reference evidence="3" key="1">
    <citation type="submission" date="2017-03" db="EMBL/GenBank/DDBJ databases">
        <authorList>
            <person name="Sharma R."/>
            <person name="Thines M."/>
        </authorList>
    </citation>
    <scope>NUCLEOTIDE SEQUENCE [LARGE SCALE GENOMIC DNA]</scope>
</reference>
<evidence type="ECO:0000313" key="3">
    <source>
        <dbReference type="Proteomes" id="UP000192927"/>
    </source>
</evidence>
<name>A0A1W5CVB1_9LECA</name>
<accession>A0A1W5CVB1</accession>
<dbReference type="AlphaFoldDB" id="A0A1W5CVB1"/>
<feature type="region of interest" description="Disordered" evidence="1">
    <location>
        <begin position="1"/>
        <end position="27"/>
    </location>
</feature>